<dbReference type="RefSeq" id="WP_161482785.1">
    <property type="nucleotide sequence ID" value="NZ_WXEW01000009.1"/>
</dbReference>
<evidence type="ECO:0000313" key="2">
    <source>
        <dbReference type="Proteomes" id="UP000479526"/>
    </source>
</evidence>
<dbReference type="PROSITE" id="PS50231">
    <property type="entry name" value="RICIN_B_LECTIN"/>
    <property type="match status" value="1"/>
</dbReference>
<dbReference type="Gene3D" id="2.80.10.50">
    <property type="match status" value="1"/>
</dbReference>
<reference evidence="1 2" key="1">
    <citation type="submission" date="2020-01" db="EMBL/GenBank/DDBJ databases">
        <title>Herbidospora sp. NEAU-GS84 nov., a novel actinomycete isolated from soil.</title>
        <authorList>
            <person name="Han L."/>
        </authorList>
    </citation>
    <scope>NUCLEOTIDE SEQUENCE [LARGE SCALE GENOMIC DNA]</scope>
    <source>
        <strain evidence="1 2">NEAU-GS84</strain>
    </source>
</reference>
<dbReference type="CDD" id="cd23415">
    <property type="entry name" value="beta-trefoil_Ricin_AH"/>
    <property type="match status" value="1"/>
</dbReference>
<sequence>MALPAPAQAADYVGESILRSRLTNECLDGNFAGDVYTLPCSARETNAHQIWRPLLQLRSGPNGPTYDIVALQNKATKRCLEFVYSGNRVRTTSECDSATTALDPEWYAQGTGWSNVVFYQWRGNPSRKWALFTDVTRAVYPAVSGGYQNEHWKFGW</sequence>
<dbReference type="AlphaFoldDB" id="A0A7C9J660"/>
<dbReference type="Proteomes" id="UP000479526">
    <property type="component" value="Unassembled WGS sequence"/>
</dbReference>
<dbReference type="SUPFAM" id="SSF50370">
    <property type="entry name" value="Ricin B-like lectins"/>
    <property type="match status" value="1"/>
</dbReference>
<comment type="caution">
    <text evidence="1">The sequence shown here is derived from an EMBL/GenBank/DDBJ whole genome shotgun (WGS) entry which is preliminary data.</text>
</comment>
<accession>A0A7C9J660</accession>
<name>A0A7C9J660_9ACTN</name>
<dbReference type="InterPro" id="IPR035992">
    <property type="entry name" value="Ricin_B-like_lectins"/>
</dbReference>
<dbReference type="EMBL" id="WXEW01000009">
    <property type="protein sequence ID" value="NAS25747.1"/>
    <property type="molecule type" value="Genomic_DNA"/>
</dbReference>
<organism evidence="1 2">
    <name type="scientific">Herbidospora solisilvae</name>
    <dbReference type="NCBI Taxonomy" id="2696284"/>
    <lineage>
        <taxon>Bacteria</taxon>
        <taxon>Bacillati</taxon>
        <taxon>Actinomycetota</taxon>
        <taxon>Actinomycetes</taxon>
        <taxon>Streptosporangiales</taxon>
        <taxon>Streptosporangiaceae</taxon>
        <taxon>Herbidospora</taxon>
    </lineage>
</organism>
<protein>
    <submittedName>
        <fullName evidence="1">ACP synthase</fullName>
    </submittedName>
</protein>
<keyword evidence="2" id="KW-1185">Reference proteome</keyword>
<proteinExistence type="predicted"/>
<gene>
    <name evidence="1" type="ORF">GT755_29210</name>
</gene>
<evidence type="ECO:0000313" key="1">
    <source>
        <dbReference type="EMBL" id="NAS25747.1"/>
    </source>
</evidence>